<evidence type="ECO:0000313" key="2">
    <source>
        <dbReference type="Proteomes" id="UP001464891"/>
    </source>
</evidence>
<proteinExistence type="predicted"/>
<dbReference type="SUPFAM" id="SSF101386">
    <property type="entry name" value="all-alpha NTP pyrophosphatases"/>
    <property type="match status" value="1"/>
</dbReference>
<dbReference type="EMBL" id="JAMPKM010000007">
    <property type="protein sequence ID" value="MEP0818184.1"/>
    <property type="molecule type" value="Genomic_DNA"/>
</dbReference>
<dbReference type="Proteomes" id="UP001464891">
    <property type="component" value="Unassembled WGS sequence"/>
</dbReference>
<evidence type="ECO:0000313" key="1">
    <source>
        <dbReference type="EMBL" id="MEP0818184.1"/>
    </source>
</evidence>
<organism evidence="1 2">
    <name type="scientific">Trichocoleus desertorum GB2-A4</name>
    <dbReference type="NCBI Taxonomy" id="2933944"/>
    <lineage>
        <taxon>Bacteria</taxon>
        <taxon>Bacillati</taxon>
        <taxon>Cyanobacteriota</taxon>
        <taxon>Cyanophyceae</taxon>
        <taxon>Leptolyngbyales</taxon>
        <taxon>Trichocoleusaceae</taxon>
        <taxon>Trichocoleus</taxon>
    </lineage>
</organism>
<reference evidence="1 2" key="1">
    <citation type="submission" date="2022-04" db="EMBL/GenBank/DDBJ databases">
        <title>Positive selection, recombination, and allopatry shape intraspecific diversity of widespread and dominant cyanobacteria.</title>
        <authorList>
            <person name="Wei J."/>
            <person name="Shu W."/>
            <person name="Hu C."/>
        </authorList>
    </citation>
    <scope>NUCLEOTIDE SEQUENCE [LARGE SCALE GENOMIC DNA]</scope>
    <source>
        <strain evidence="1 2">GB2-A4</strain>
    </source>
</reference>
<comment type="caution">
    <text evidence="1">The sequence shown here is derived from an EMBL/GenBank/DDBJ whole genome shotgun (WGS) entry which is preliminary data.</text>
</comment>
<name>A0ABV0J8S1_9CYAN</name>
<dbReference type="RefSeq" id="WP_190432659.1">
    <property type="nucleotide sequence ID" value="NZ_JAMPKM010000007.1"/>
</dbReference>
<gene>
    <name evidence="1" type="ORF">NC998_13880</name>
</gene>
<dbReference type="Gene3D" id="1.10.287.1080">
    <property type="entry name" value="MazG-like"/>
    <property type="match status" value="1"/>
</dbReference>
<keyword evidence="2" id="KW-1185">Reference proteome</keyword>
<sequence>MIQPQSSLVVPMLAPEAIECLEGELVAETEEFDPAFDFAAIAKTVLKLSEPTAIEGNSQPLVLAQPVAQPVLEAMQQLVAIVAKLRSPQSGWPSDLEPTAENLIPYVTEEAYEVLEALQTSSLGSDSVPVVSPATATLPDYFLIEDLIPQWLWYIAKSSYDLMRLLCGVEAKVFQPGQGWQTGALRLVALLTLKLPHAEWALDLATNQPPANNLTQQALIQTEGENFCNQPTWAQCFTQQLLQQMQTVTPEMQRFTEPTAVDCLQPGQAWQSGTLQLQFAFEFTEGTTLTDLAAPNGISAFETALKVKLTEPAIAQAYFQTQLQPLSVAIAQATAAPEADPASTDLSAVLLPSVVATAEAIAKMIPNATELTPDGPLQPEICVDSWLPQLLWQLTSSAYQTMHLVGGIPAEVLQPNELWLTGTLRLFAVLEISAPHLNWLFDLSTGQVLKALPNALAAQTLIRVTSGAGGKELQPVATFLAQLLQPIEANTPLLQQLLQGTPTALQPPVSDAWSAGRLQLKIGLELISASVT</sequence>
<protein>
    <submittedName>
        <fullName evidence="1">Uncharacterized protein</fullName>
    </submittedName>
</protein>
<accession>A0ABV0J8S1</accession>